<protein>
    <submittedName>
        <fullName evidence="2">HNH endonuclease</fullName>
    </submittedName>
</protein>
<dbReference type="RefSeq" id="WP_114604898.1">
    <property type="nucleotide sequence ID" value="NZ_CP031148.1"/>
</dbReference>
<gene>
    <name evidence="2" type="ORF">DU484_01405</name>
</gene>
<evidence type="ECO:0000259" key="1">
    <source>
        <dbReference type="SMART" id="SM00507"/>
    </source>
</evidence>
<evidence type="ECO:0000313" key="3">
    <source>
        <dbReference type="Proteomes" id="UP000252985"/>
    </source>
</evidence>
<dbReference type="Pfam" id="PF01844">
    <property type="entry name" value="HNH"/>
    <property type="match status" value="1"/>
</dbReference>
<dbReference type="InterPro" id="IPR003615">
    <property type="entry name" value="HNH_nuc"/>
</dbReference>
<dbReference type="Gene3D" id="1.10.30.50">
    <property type="match status" value="1"/>
</dbReference>
<dbReference type="AlphaFoldDB" id="A0A345E8U5"/>
<dbReference type="SMART" id="SM00507">
    <property type="entry name" value="HNHc"/>
    <property type="match status" value="1"/>
</dbReference>
<proteinExistence type="predicted"/>
<keyword evidence="2" id="KW-0255">Endonuclease</keyword>
<keyword evidence="2" id="KW-0540">Nuclease</keyword>
<keyword evidence="2" id="KW-0378">Hydrolase</keyword>
<dbReference type="GO" id="GO:0004519">
    <property type="term" value="F:endonuclease activity"/>
    <property type="evidence" value="ECO:0007669"/>
    <property type="project" value="UniProtKB-KW"/>
</dbReference>
<evidence type="ECO:0000313" key="2">
    <source>
        <dbReference type="EMBL" id="AXG08617.1"/>
    </source>
</evidence>
<dbReference type="GO" id="GO:0008270">
    <property type="term" value="F:zinc ion binding"/>
    <property type="evidence" value="ECO:0007669"/>
    <property type="project" value="InterPro"/>
</dbReference>
<dbReference type="PANTHER" id="PTHR33877">
    <property type="entry name" value="SLL1193 PROTEIN"/>
    <property type="match status" value="1"/>
</dbReference>
<dbReference type="InterPro" id="IPR052892">
    <property type="entry name" value="NA-targeting_endonuclease"/>
</dbReference>
<accession>A0A345E8U5</accession>
<sequence length="132" mass="14542">MNRDKREAVIERDRGQCVNCGASGPDTTLDVHHIVPRGRGGSDRLSNLALLCRQCHDAAHDEATAPTVQFSSTGQMRSDSFKAYLRFFSELPTAQFDAEEKVWRIPKADFERVLQSIDAPHKSNAVADGGDA</sequence>
<dbReference type="EMBL" id="CP031148">
    <property type="protein sequence ID" value="AXG08617.1"/>
    <property type="molecule type" value="Genomic_DNA"/>
</dbReference>
<dbReference type="InterPro" id="IPR002711">
    <property type="entry name" value="HNH"/>
</dbReference>
<dbReference type="PANTHER" id="PTHR33877:SF1">
    <property type="entry name" value="TYPE IV METHYL-DIRECTED RESTRICTION ENZYME ECOKMCRA"/>
    <property type="match status" value="1"/>
</dbReference>
<dbReference type="KEGG" id="haq:DU484_01405"/>
<dbReference type="GO" id="GO:0003676">
    <property type="term" value="F:nucleic acid binding"/>
    <property type="evidence" value="ECO:0007669"/>
    <property type="project" value="InterPro"/>
</dbReference>
<dbReference type="GeneID" id="95972890"/>
<organism evidence="2 3">
    <name type="scientific">Haloplanus rubicundus</name>
    <dbReference type="NCBI Taxonomy" id="1547898"/>
    <lineage>
        <taxon>Archaea</taxon>
        <taxon>Methanobacteriati</taxon>
        <taxon>Methanobacteriota</taxon>
        <taxon>Stenosarchaea group</taxon>
        <taxon>Halobacteria</taxon>
        <taxon>Halobacteriales</taxon>
        <taxon>Haloferacaceae</taxon>
        <taxon>Haloplanus</taxon>
    </lineage>
</organism>
<feature type="domain" description="HNH nuclease" evidence="1">
    <location>
        <begin position="4"/>
        <end position="57"/>
    </location>
</feature>
<reference evidence="2 3" key="1">
    <citation type="submission" date="2018-07" db="EMBL/GenBank/DDBJ databases">
        <title>Genome sequences of Haloplanus sp. CBA1112.</title>
        <authorList>
            <person name="Kim Y.B."/>
            <person name="Roh S.W."/>
        </authorList>
    </citation>
    <scope>NUCLEOTIDE SEQUENCE [LARGE SCALE GENOMIC DNA]</scope>
    <source>
        <strain evidence="2 3">CBA1112</strain>
    </source>
</reference>
<dbReference type="Proteomes" id="UP000252985">
    <property type="component" value="Chromosome"/>
</dbReference>
<dbReference type="CDD" id="cd00085">
    <property type="entry name" value="HNHc"/>
    <property type="match status" value="1"/>
</dbReference>
<name>A0A345E8U5_9EURY</name>